<dbReference type="PANTHER" id="PTHR24173">
    <property type="entry name" value="ANKYRIN REPEAT CONTAINING"/>
    <property type="match status" value="1"/>
</dbReference>
<keyword evidence="6" id="KW-1185">Reference proteome</keyword>
<dbReference type="PROSITE" id="PS50297">
    <property type="entry name" value="ANK_REP_REGION"/>
    <property type="match status" value="1"/>
</dbReference>
<gene>
    <name evidence="5" type="ORF">UY3_13667</name>
</gene>
<dbReference type="AlphaFoldDB" id="M7BLZ2"/>
<proteinExistence type="predicted"/>
<dbReference type="SMART" id="SM00248">
    <property type="entry name" value="ANK"/>
    <property type="match status" value="1"/>
</dbReference>
<dbReference type="Gene3D" id="1.25.40.20">
    <property type="entry name" value="Ankyrin repeat-containing domain"/>
    <property type="match status" value="1"/>
</dbReference>
<organism evidence="5 6">
    <name type="scientific">Chelonia mydas</name>
    <name type="common">Green sea-turtle</name>
    <name type="synonym">Chelonia agassizi</name>
    <dbReference type="NCBI Taxonomy" id="8469"/>
    <lineage>
        <taxon>Eukaryota</taxon>
        <taxon>Metazoa</taxon>
        <taxon>Chordata</taxon>
        <taxon>Craniata</taxon>
        <taxon>Vertebrata</taxon>
        <taxon>Euteleostomi</taxon>
        <taxon>Archelosauria</taxon>
        <taxon>Testudinata</taxon>
        <taxon>Testudines</taxon>
        <taxon>Cryptodira</taxon>
        <taxon>Durocryptodira</taxon>
        <taxon>Americhelydia</taxon>
        <taxon>Chelonioidea</taxon>
        <taxon>Cheloniidae</taxon>
        <taxon>Chelonia</taxon>
    </lineage>
</organism>
<evidence type="ECO:0000313" key="5">
    <source>
        <dbReference type="EMBL" id="EMP29222.1"/>
    </source>
</evidence>
<protein>
    <submittedName>
        <fullName evidence="5">Ankyrin repeat domain-containing protein 33B</fullName>
    </submittedName>
</protein>
<evidence type="ECO:0000256" key="3">
    <source>
        <dbReference type="PROSITE-ProRule" id="PRU00023"/>
    </source>
</evidence>
<feature type="region of interest" description="Disordered" evidence="4">
    <location>
        <begin position="405"/>
        <end position="426"/>
    </location>
</feature>
<evidence type="ECO:0000256" key="2">
    <source>
        <dbReference type="ARBA" id="ARBA00023043"/>
    </source>
</evidence>
<reference evidence="6" key="1">
    <citation type="journal article" date="2013" name="Nat. Genet.">
        <title>The draft genomes of soft-shell turtle and green sea turtle yield insights into the development and evolution of the turtle-specific body plan.</title>
        <authorList>
            <person name="Wang Z."/>
            <person name="Pascual-Anaya J."/>
            <person name="Zadissa A."/>
            <person name="Li W."/>
            <person name="Niimura Y."/>
            <person name="Huang Z."/>
            <person name="Li C."/>
            <person name="White S."/>
            <person name="Xiong Z."/>
            <person name="Fang D."/>
            <person name="Wang B."/>
            <person name="Ming Y."/>
            <person name="Chen Y."/>
            <person name="Zheng Y."/>
            <person name="Kuraku S."/>
            <person name="Pignatelli M."/>
            <person name="Herrero J."/>
            <person name="Beal K."/>
            <person name="Nozawa M."/>
            <person name="Li Q."/>
            <person name="Wang J."/>
            <person name="Zhang H."/>
            <person name="Yu L."/>
            <person name="Shigenobu S."/>
            <person name="Wang J."/>
            <person name="Liu J."/>
            <person name="Flicek P."/>
            <person name="Searle S."/>
            <person name="Wang J."/>
            <person name="Kuratani S."/>
            <person name="Yin Y."/>
            <person name="Aken B."/>
            <person name="Zhang G."/>
            <person name="Irie N."/>
        </authorList>
    </citation>
    <scope>NUCLEOTIDE SEQUENCE [LARGE SCALE GENOMIC DNA]</scope>
</reference>
<feature type="compositionally biased region" description="Basic and acidic residues" evidence="4">
    <location>
        <begin position="445"/>
        <end position="459"/>
    </location>
</feature>
<name>M7BLZ2_CHEMY</name>
<accession>M7BLZ2</accession>
<dbReference type="Pfam" id="PF12796">
    <property type="entry name" value="Ank_2"/>
    <property type="match status" value="1"/>
</dbReference>
<dbReference type="InterPro" id="IPR036770">
    <property type="entry name" value="Ankyrin_rpt-contain_sf"/>
</dbReference>
<evidence type="ECO:0000313" key="6">
    <source>
        <dbReference type="Proteomes" id="UP000031443"/>
    </source>
</evidence>
<feature type="region of interest" description="Disordered" evidence="4">
    <location>
        <begin position="445"/>
        <end position="465"/>
    </location>
</feature>
<keyword evidence="1" id="KW-0677">Repeat</keyword>
<dbReference type="InterPro" id="IPR002110">
    <property type="entry name" value="Ankyrin_rpt"/>
</dbReference>
<dbReference type="EMBL" id="KB558124">
    <property type="protein sequence ID" value="EMP29222.1"/>
    <property type="molecule type" value="Genomic_DNA"/>
</dbReference>
<evidence type="ECO:0000256" key="4">
    <source>
        <dbReference type="SAM" id="MobiDB-lite"/>
    </source>
</evidence>
<dbReference type="PANTHER" id="PTHR24173:SF1">
    <property type="entry name" value="ANKYRIN REPEAT DOMAIN-CONTAINING PROTEIN 33B"/>
    <property type="match status" value="1"/>
</dbReference>
<dbReference type="STRING" id="8469.M7BLZ2"/>
<sequence>MENGDLQAELTGAAVAHNSAPFLQGNGLFNVSKSAPGFVSSKKESCAKSPRGEGEVTGAAVGIGECLFNSSVAMENAALGEGAVESSSCSPGAQGKSLWEGLDRASSCTVVSLEEGNVPPCNREAFPAADCQEVASHQGTGHITITNYLLNYFPGLDIEKRNVFGFTALMKSAMQGRTECVRALMLAGADVHATDPSRGMTSREWACYTGRSEAAFLMQKLMDRPCPEQFCDQYKSEWPKMKELLAKATEPKSCLQRISEGVRSAMSFRASCGPEEDGVLDHMVRMTTSLSSPFIAISCRTVCPGSPPCVGKRTLAVQEILRKQRAQEIRSQDRDHISSYEKLFQNSRVMLVPKKKDRRASLQPLSLTVAHMNTVVTRKASLLPLHLLRRSSVRPGFVIPKVRVNKAPPPTYQPEKVRRKSSAKDGTYLQIPKWRYKELKEERKKAEEQEKRKAAEAQKLRQGSP</sequence>
<dbReference type="Proteomes" id="UP000031443">
    <property type="component" value="Unassembled WGS sequence"/>
</dbReference>
<feature type="repeat" description="ANK" evidence="3">
    <location>
        <begin position="164"/>
        <end position="196"/>
    </location>
</feature>
<dbReference type="SUPFAM" id="SSF48403">
    <property type="entry name" value="Ankyrin repeat"/>
    <property type="match status" value="1"/>
</dbReference>
<keyword evidence="2 3" id="KW-0040">ANK repeat</keyword>
<evidence type="ECO:0000256" key="1">
    <source>
        <dbReference type="ARBA" id="ARBA00022737"/>
    </source>
</evidence>
<dbReference type="PROSITE" id="PS50088">
    <property type="entry name" value="ANK_REPEAT"/>
    <property type="match status" value="1"/>
</dbReference>